<keyword evidence="2" id="KW-1185">Reference proteome</keyword>
<proteinExistence type="predicted"/>
<evidence type="ECO:0000313" key="2">
    <source>
        <dbReference type="Proteomes" id="UP000249056"/>
    </source>
</evidence>
<sequence length="82" mass="9127">MYVGKIKKICELQETATCSFAVSIALENIFLGKSKISLRKTICIDLLFALDSNHLKLKKSHSLSNMHLIYQSGALELPDSTN</sequence>
<dbReference type="AlphaFoldDB" id="A0A395J3Z1"/>
<dbReference type="EMBL" id="QKRW01000007">
    <property type="protein sequence ID" value="RAL66353.1"/>
    <property type="molecule type" value="Genomic_DNA"/>
</dbReference>
<accession>A0A395J3Z1</accession>
<protein>
    <submittedName>
        <fullName evidence="1">Uncharacterized protein</fullName>
    </submittedName>
</protein>
<name>A0A395J3Z1_9HELO</name>
<comment type="caution">
    <text evidence="1">The sequence shown here is derived from an EMBL/GenBank/DDBJ whole genome shotgun (WGS) entry which is preliminary data.</text>
</comment>
<evidence type="ECO:0000313" key="1">
    <source>
        <dbReference type="EMBL" id="RAL66353.1"/>
    </source>
</evidence>
<reference evidence="1 2" key="1">
    <citation type="submission" date="2018-06" db="EMBL/GenBank/DDBJ databases">
        <title>Genome Sequence of the Brown Rot Fungal Pathogen Monilinia fructigena.</title>
        <authorList>
            <person name="Landi L."/>
            <person name="De Miccolis Angelini R.M."/>
            <person name="Pollastro S."/>
            <person name="Abate D."/>
            <person name="Faretra F."/>
            <person name="Romanazzi G."/>
        </authorList>
    </citation>
    <scope>NUCLEOTIDE SEQUENCE [LARGE SCALE GENOMIC DNA]</scope>
    <source>
        <strain evidence="1 2">Mfrg269</strain>
    </source>
</reference>
<dbReference type="Proteomes" id="UP000249056">
    <property type="component" value="Unassembled WGS sequence"/>
</dbReference>
<organism evidence="1 2">
    <name type="scientific">Monilinia fructigena</name>
    <dbReference type="NCBI Taxonomy" id="38457"/>
    <lineage>
        <taxon>Eukaryota</taxon>
        <taxon>Fungi</taxon>
        <taxon>Dikarya</taxon>
        <taxon>Ascomycota</taxon>
        <taxon>Pezizomycotina</taxon>
        <taxon>Leotiomycetes</taxon>
        <taxon>Helotiales</taxon>
        <taxon>Sclerotiniaceae</taxon>
        <taxon>Monilinia</taxon>
    </lineage>
</organism>
<gene>
    <name evidence="1" type="ORF">DID88_006022</name>
</gene>